<evidence type="ECO:0000259" key="4">
    <source>
        <dbReference type="PROSITE" id="PS50994"/>
    </source>
</evidence>
<evidence type="ECO:0000256" key="2">
    <source>
        <dbReference type="SAM" id="MobiDB-lite"/>
    </source>
</evidence>
<reference evidence="5 6" key="1">
    <citation type="journal article" date="2017" name="Nat. Commun.">
        <title>Genome assembly with in vitro proximity ligation data and whole-genome triplication in lettuce.</title>
        <authorList>
            <person name="Reyes-Chin-Wo S."/>
            <person name="Wang Z."/>
            <person name="Yang X."/>
            <person name="Kozik A."/>
            <person name="Arikit S."/>
            <person name="Song C."/>
            <person name="Xia L."/>
            <person name="Froenicke L."/>
            <person name="Lavelle D.O."/>
            <person name="Truco M.J."/>
            <person name="Xia R."/>
            <person name="Zhu S."/>
            <person name="Xu C."/>
            <person name="Xu H."/>
            <person name="Xu X."/>
            <person name="Cox K."/>
            <person name="Korf I."/>
            <person name="Meyers B.C."/>
            <person name="Michelmore R.W."/>
        </authorList>
    </citation>
    <scope>NUCLEOTIDE SEQUENCE [LARGE SCALE GENOMIC DNA]</scope>
    <source>
        <strain evidence="6">cv. Salinas</strain>
        <tissue evidence="5">Seedlings</tissue>
    </source>
</reference>
<feature type="domain" description="CCHC-type" evidence="3">
    <location>
        <begin position="290"/>
        <end position="304"/>
    </location>
</feature>
<dbReference type="SMART" id="SM00343">
    <property type="entry name" value="ZnF_C2HC"/>
    <property type="match status" value="1"/>
</dbReference>
<dbReference type="GO" id="GO:0015074">
    <property type="term" value="P:DNA integration"/>
    <property type="evidence" value="ECO:0007669"/>
    <property type="project" value="InterPro"/>
</dbReference>
<organism evidence="5 6">
    <name type="scientific">Lactuca sativa</name>
    <name type="common">Garden lettuce</name>
    <dbReference type="NCBI Taxonomy" id="4236"/>
    <lineage>
        <taxon>Eukaryota</taxon>
        <taxon>Viridiplantae</taxon>
        <taxon>Streptophyta</taxon>
        <taxon>Embryophyta</taxon>
        <taxon>Tracheophyta</taxon>
        <taxon>Spermatophyta</taxon>
        <taxon>Magnoliopsida</taxon>
        <taxon>eudicotyledons</taxon>
        <taxon>Gunneridae</taxon>
        <taxon>Pentapetalae</taxon>
        <taxon>asterids</taxon>
        <taxon>campanulids</taxon>
        <taxon>Asterales</taxon>
        <taxon>Asteraceae</taxon>
        <taxon>Cichorioideae</taxon>
        <taxon>Cichorieae</taxon>
        <taxon>Lactucinae</taxon>
        <taxon>Lactuca</taxon>
    </lineage>
</organism>
<evidence type="ECO:0000313" key="5">
    <source>
        <dbReference type="EMBL" id="KAJ0201764.1"/>
    </source>
</evidence>
<keyword evidence="1" id="KW-0863">Zinc-finger</keyword>
<protein>
    <recommendedName>
        <fullName evidence="7">Zinc finger, CCHC-type</fullName>
    </recommendedName>
</protein>
<dbReference type="InterPro" id="IPR036397">
    <property type="entry name" value="RNaseH_sf"/>
</dbReference>
<comment type="caution">
    <text evidence="5">The sequence shown here is derived from an EMBL/GenBank/DDBJ whole genome shotgun (WGS) entry which is preliminary data.</text>
</comment>
<accession>A0A9R1VAD0</accession>
<dbReference type="AlphaFoldDB" id="A0A9R1VAD0"/>
<dbReference type="Pfam" id="PF22936">
    <property type="entry name" value="Pol_BBD"/>
    <property type="match status" value="1"/>
</dbReference>
<dbReference type="SUPFAM" id="SSF53098">
    <property type="entry name" value="Ribonuclease H-like"/>
    <property type="match status" value="1"/>
</dbReference>
<keyword evidence="1" id="KW-0479">Metal-binding</keyword>
<gene>
    <name evidence="5" type="ORF">LSAT_V11C600317730</name>
</gene>
<evidence type="ECO:0000313" key="6">
    <source>
        <dbReference type="Proteomes" id="UP000235145"/>
    </source>
</evidence>
<dbReference type="Gene3D" id="3.30.420.10">
    <property type="entry name" value="Ribonuclease H-like superfamily/Ribonuclease H"/>
    <property type="match status" value="1"/>
</dbReference>
<dbReference type="InterPro" id="IPR036875">
    <property type="entry name" value="Znf_CCHC_sf"/>
</dbReference>
<dbReference type="GO" id="GO:0008270">
    <property type="term" value="F:zinc ion binding"/>
    <property type="evidence" value="ECO:0007669"/>
    <property type="project" value="UniProtKB-KW"/>
</dbReference>
<dbReference type="InterPro" id="IPR025724">
    <property type="entry name" value="GAG-pre-integrase_dom"/>
</dbReference>
<feature type="compositionally biased region" description="Basic and acidic residues" evidence="2">
    <location>
        <begin position="238"/>
        <end position="247"/>
    </location>
</feature>
<dbReference type="Pfam" id="PF14223">
    <property type="entry name" value="Retrotran_gag_2"/>
    <property type="match status" value="1"/>
</dbReference>
<keyword evidence="1" id="KW-0862">Zinc</keyword>
<sequence length="767" mass="87464">MEIATSGIILSLDFVIPKAYRFEISNKESDYTIPMAGNSLKDMNTSFGKLEKFQGQDFRRWQKKMHFWLTTLKVVYVLSTPKPEEVEDASLEQIRRRSKWENDNYIYLGHILNGMCDSIFDTHQNVETASELWNTLEAKYITEDASSKKFIVSDFNNYKMVDSRSVIEQYNEILRIYGQFKQQNMYMDESFAVSSVIDKLPPSWNDFKHHLKHKKEEVSLIQLGSHLKIEEGLCDQENDKGTGKGKSEFGQPQVHMVECDKEDNSNHKGKGKNVSMRSNKKHKDSKELVCWRCHLKGHMKRDCRVKLGNKGASGSGKDAGGGSGCHDQSATKGQITIDLVSSVFNVMLLTPEVSFVQGVDTDSWWLDTCSTHHVCNDEWWFTKLNIVNKGFVLHMAHEGSKPILGTGVVSITFTSGKTISLFDVLYVPKVRKNLVSSGLLNCMGYKQVIESNTYVLFKCGIFVGFGYYCDRVLKLNVISCASHVKSTCMTSASNLDNTMLWHNRLGHVHVKRMIEMSKSGLIPAFDINSEKCKTCMLTKITKQPFPNVNRKSEVLELIHSDLCDFHATPSLGNKEYIVTFIDDSSRFCYVYLLHSKNEALEKFKLGISIKCLRTDRGGEYMDSEYFQSVGIIHETTAPYNPQQNGVAERKNRVLKEMNIPKLIEPNEAYSVHTIIESRDAIFDELRYSSIQRSKDLIPRTSSRDKVKQQYSYSSNLETDPKTFKEAMESRDVAFWKEVVDEEMPSIMENNVWVLSDLPPGSKPLGCK</sequence>
<feature type="domain" description="Integrase catalytic" evidence="4">
    <location>
        <begin position="540"/>
        <end position="706"/>
    </location>
</feature>
<dbReference type="PROSITE" id="PS50994">
    <property type="entry name" value="INTEGRASE"/>
    <property type="match status" value="1"/>
</dbReference>
<dbReference type="Proteomes" id="UP000235145">
    <property type="component" value="Unassembled WGS sequence"/>
</dbReference>
<dbReference type="GO" id="GO:0003676">
    <property type="term" value="F:nucleic acid binding"/>
    <property type="evidence" value="ECO:0007669"/>
    <property type="project" value="InterPro"/>
</dbReference>
<dbReference type="PROSITE" id="PS50158">
    <property type="entry name" value="ZF_CCHC"/>
    <property type="match status" value="1"/>
</dbReference>
<dbReference type="InterPro" id="IPR012337">
    <property type="entry name" value="RNaseH-like_sf"/>
</dbReference>
<evidence type="ECO:0008006" key="7">
    <source>
        <dbReference type="Google" id="ProtNLM"/>
    </source>
</evidence>
<evidence type="ECO:0000259" key="3">
    <source>
        <dbReference type="PROSITE" id="PS50158"/>
    </source>
</evidence>
<keyword evidence="6" id="KW-1185">Reference proteome</keyword>
<feature type="region of interest" description="Disordered" evidence="2">
    <location>
        <begin position="238"/>
        <end position="281"/>
    </location>
</feature>
<dbReference type="PANTHER" id="PTHR47592">
    <property type="entry name" value="PBF68 PROTEIN"/>
    <property type="match status" value="1"/>
</dbReference>
<dbReference type="SUPFAM" id="SSF57756">
    <property type="entry name" value="Retrovirus zinc finger-like domains"/>
    <property type="match status" value="1"/>
</dbReference>
<name>A0A9R1VAD0_LACSA</name>
<dbReference type="Pfam" id="PF13976">
    <property type="entry name" value="gag_pre-integrs"/>
    <property type="match status" value="1"/>
</dbReference>
<dbReference type="InterPro" id="IPR001878">
    <property type="entry name" value="Znf_CCHC"/>
</dbReference>
<proteinExistence type="predicted"/>
<evidence type="ECO:0000256" key="1">
    <source>
        <dbReference type="PROSITE-ProRule" id="PRU00047"/>
    </source>
</evidence>
<feature type="compositionally biased region" description="Basic and acidic residues" evidence="2">
    <location>
        <begin position="257"/>
        <end position="266"/>
    </location>
</feature>
<dbReference type="EMBL" id="NBSK02000006">
    <property type="protein sequence ID" value="KAJ0201764.1"/>
    <property type="molecule type" value="Genomic_DNA"/>
</dbReference>
<dbReference type="InterPro" id="IPR001584">
    <property type="entry name" value="Integrase_cat-core"/>
</dbReference>
<dbReference type="InterPro" id="IPR054722">
    <property type="entry name" value="PolX-like_BBD"/>
</dbReference>
<dbReference type="PANTHER" id="PTHR47592:SF29">
    <property type="entry name" value="ZINC FINGER, CCHC-TYPE"/>
    <property type="match status" value="1"/>
</dbReference>